<evidence type="ECO:0008006" key="3">
    <source>
        <dbReference type="Google" id="ProtNLM"/>
    </source>
</evidence>
<dbReference type="InterPro" id="IPR003738">
    <property type="entry name" value="SRAP"/>
</dbReference>
<dbReference type="OrthoDB" id="9782620at2"/>
<keyword evidence="2" id="KW-1185">Reference proteome</keyword>
<name>A0A0A7PP16_9SPHN</name>
<evidence type="ECO:0000313" key="1">
    <source>
        <dbReference type="EMBL" id="AJA11709.1"/>
    </source>
</evidence>
<evidence type="ECO:0000313" key="2">
    <source>
        <dbReference type="Proteomes" id="UP000030907"/>
    </source>
</evidence>
<dbReference type="KEGG" id="sphk:SKP52_24340"/>
<dbReference type="GO" id="GO:0106300">
    <property type="term" value="P:protein-DNA covalent cross-linking repair"/>
    <property type="evidence" value="ECO:0007669"/>
    <property type="project" value="InterPro"/>
</dbReference>
<protein>
    <recommendedName>
        <fullName evidence="3">DUF159 family protein</fullName>
    </recommendedName>
</protein>
<dbReference type="Proteomes" id="UP000030907">
    <property type="component" value="Plasmid pSfKp5.2"/>
</dbReference>
<dbReference type="HOGENOM" id="CLU_035990_5_1_5"/>
<dbReference type="Gene3D" id="3.90.1680.10">
    <property type="entry name" value="SOS response associated peptidase-like"/>
    <property type="match status" value="1"/>
</dbReference>
<geneLocation type="plasmid" evidence="1 2">
    <name>pSfKp5.2</name>
</geneLocation>
<dbReference type="InterPro" id="IPR036590">
    <property type="entry name" value="SRAP-like"/>
</dbReference>
<proteinExistence type="predicted"/>
<reference evidence="1 2" key="1">
    <citation type="journal article" date="2015" name="Int. J. Syst. Evol. Microbiol.">
        <title>Description of Sphingopyxis fribergensis sp. nov. - a soil bacterium with the ability to degrade styrene and phenylacetic acid.</title>
        <authorList>
            <person name="Oelschlagel M."/>
            <person name="Ruckert C."/>
            <person name="Kalinowski J."/>
            <person name="Schmidt G."/>
            <person name="Schlomann M."/>
            <person name="Tischler D."/>
        </authorList>
    </citation>
    <scope>NUCLEOTIDE SEQUENCE [LARGE SCALE GENOMIC DNA]</scope>
    <source>
        <strain evidence="1 2">Kp5.2</strain>
        <plasmid evidence="1">pSfKp5.2</plasmid>
    </source>
</reference>
<gene>
    <name evidence="1" type="ORF">SKP52_24340</name>
</gene>
<dbReference type="RefSeq" id="WP_037555864.1">
    <property type="nucleotide sequence ID" value="NZ_CP009123.1"/>
</dbReference>
<dbReference type="AlphaFoldDB" id="A0A0A7PP16"/>
<dbReference type="EMBL" id="CP009123">
    <property type="protein sequence ID" value="AJA11709.1"/>
    <property type="molecule type" value="Genomic_DNA"/>
</dbReference>
<accession>A0A0A7PP16</accession>
<organism evidence="1 2">
    <name type="scientific">Sphingopyxis fribergensis</name>
    <dbReference type="NCBI Taxonomy" id="1515612"/>
    <lineage>
        <taxon>Bacteria</taxon>
        <taxon>Pseudomonadati</taxon>
        <taxon>Pseudomonadota</taxon>
        <taxon>Alphaproteobacteria</taxon>
        <taxon>Sphingomonadales</taxon>
        <taxon>Sphingomonadaceae</taxon>
        <taxon>Sphingopyxis</taxon>
    </lineage>
</organism>
<dbReference type="GO" id="GO:0003697">
    <property type="term" value="F:single-stranded DNA binding"/>
    <property type="evidence" value="ECO:0007669"/>
    <property type="project" value="InterPro"/>
</dbReference>
<dbReference type="Pfam" id="PF02586">
    <property type="entry name" value="SRAP"/>
    <property type="match status" value="1"/>
</dbReference>
<sequence length="218" mass="24446">MSRLHVITASASDVAAYFEAEPPSGLTTPEGDIKEGLTGLVIFEKDGRRLLRPVTWGFPRLTREMRERGEPPGRIGLVADLTNPMWEEMVVEPRYRCLIALTHFGNPDGTPGAMTRTWFSVKDQPIMAWAGFCRSLPDQGPVYAGMTMSANAAVMPTNDRMPVLLERAEWDQWFRGSVREVIGFQFRPPFAAERMIVEPTDDRWNSGKGPPEPQLALQ</sequence>
<dbReference type="SUPFAM" id="SSF143081">
    <property type="entry name" value="BB1717-like"/>
    <property type="match status" value="1"/>
</dbReference>
<keyword evidence="1" id="KW-0614">Plasmid</keyword>